<accession>A0AAD5BJ98</accession>
<dbReference type="GeneID" id="76148337"/>
<reference evidence="2 3" key="1">
    <citation type="journal article" date="2022" name="DNA Res.">
        <title>Genome analysis of five recently described species of the CUG-Ser clade uncovers Candida theae as a new hybrid lineage with pathogenic potential in the Candida parapsilosis species complex.</title>
        <authorList>
            <person name="Mixao V."/>
            <person name="Del Olmo V."/>
            <person name="Hegedusova E."/>
            <person name="Saus E."/>
            <person name="Pryszcz L."/>
            <person name="Cillingova A."/>
            <person name="Nosek J."/>
            <person name="Gabaldon T."/>
        </authorList>
    </citation>
    <scope>NUCLEOTIDE SEQUENCE [LARGE SCALE GENOMIC DNA]</scope>
    <source>
        <strain evidence="2 3">CBS 12239</strain>
    </source>
</reference>
<name>A0AAD5BJ98_9ASCO</name>
<feature type="region of interest" description="Disordered" evidence="1">
    <location>
        <begin position="50"/>
        <end position="105"/>
    </location>
</feature>
<organism evidence="2 3">
    <name type="scientific">Candida theae</name>
    <dbReference type="NCBI Taxonomy" id="1198502"/>
    <lineage>
        <taxon>Eukaryota</taxon>
        <taxon>Fungi</taxon>
        <taxon>Dikarya</taxon>
        <taxon>Ascomycota</taxon>
        <taxon>Saccharomycotina</taxon>
        <taxon>Pichiomycetes</taxon>
        <taxon>Debaryomycetaceae</taxon>
        <taxon>Candida/Lodderomyces clade</taxon>
        <taxon>Candida</taxon>
    </lineage>
</organism>
<evidence type="ECO:0000256" key="1">
    <source>
        <dbReference type="SAM" id="MobiDB-lite"/>
    </source>
</evidence>
<comment type="caution">
    <text evidence="2">The sequence shown here is derived from an EMBL/GenBank/DDBJ whole genome shotgun (WGS) entry which is preliminary data.</text>
</comment>
<evidence type="ECO:0000313" key="3">
    <source>
        <dbReference type="Proteomes" id="UP001204833"/>
    </source>
</evidence>
<feature type="compositionally biased region" description="Acidic residues" evidence="1">
    <location>
        <begin position="56"/>
        <end position="66"/>
    </location>
</feature>
<dbReference type="Proteomes" id="UP001204833">
    <property type="component" value="Unassembled WGS sequence"/>
</dbReference>
<dbReference type="AlphaFoldDB" id="A0AAD5BJ98"/>
<feature type="compositionally biased region" description="Polar residues" evidence="1">
    <location>
        <begin position="94"/>
        <end position="105"/>
    </location>
</feature>
<gene>
    <name evidence="2" type="ORF">KGF57_000277</name>
</gene>
<protein>
    <submittedName>
        <fullName evidence="2">Uncharacterized protein</fullName>
    </submittedName>
</protein>
<dbReference type="EMBL" id="JAIHNG010000021">
    <property type="protein sequence ID" value="KAI5967849.1"/>
    <property type="molecule type" value="Genomic_DNA"/>
</dbReference>
<proteinExistence type="predicted"/>
<keyword evidence="3" id="KW-1185">Reference proteome</keyword>
<dbReference type="RefSeq" id="XP_051611216.1">
    <property type="nucleotide sequence ID" value="XM_051752115.1"/>
</dbReference>
<evidence type="ECO:0000313" key="2">
    <source>
        <dbReference type="EMBL" id="KAI5967849.1"/>
    </source>
</evidence>
<sequence>MALRFQKKRFELRSLKPALITCAVIVGAGVLVVNTFPHVKTTLHQYFHGLGGVGGDQDDDDDDDESDGGKDEEERSLSGETVVVESIHRDPNDPNRTIDSFQVVR</sequence>
<feature type="compositionally biased region" description="Basic and acidic residues" evidence="1">
    <location>
        <begin position="67"/>
        <end position="77"/>
    </location>
</feature>